<name>B6AJY0_CRYMR</name>
<dbReference type="AlphaFoldDB" id="B6AJY0"/>
<feature type="domain" description="Acyltransferase 3" evidence="2">
    <location>
        <begin position="13"/>
        <end position="478"/>
    </location>
</feature>
<feature type="transmembrane region" description="Helical" evidence="1">
    <location>
        <begin position="93"/>
        <end position="112"/>
    </location>
</feature>
<feature type="transmembrane region" description="Helical" evidence="1">
    <location>
        <begin position="247"/>
        <end position="266"/>
    </location>
</feature>
<feature type="transmembrane region" description="Helical" evidence="1">
    <location>
        <begin position="145"/>
        <end position="166"/>
    </location>
</feature>
<feature type="transmembrane region" description="Helical" evidence="1">
    <location>
        <begin position="193"/>
        <end position="211"/>
    </location>
</feature>
<reference evidence="3" key="1">
    <citation type="submission" date="2008-06" db="EMBL/GenBank/DDBJ databases">
        <authorList>
            <person name="Lorenzi H."/>
            <person name="Inman J."/>
            <person name="Miller J."/>
            <person name="Schobel S."/>
            <person name="Amedeo P."/>
            <person name="Caler E.V."/>
            <person name="da Silva J."/>
        </authorList>
    </citation>
    <scope>NUCLEOTIDE SEQUENCE [LARGE SCALE GENOMIC DNA]</scope>
    <source>
        <strain evidence="3">RN66</strain>
    </source>
</reference>
<dbReference type="InterPro" id="IPR002656">
    <property type="entry name" value="Acyl_transf_3_dom"/>
</dbReference>
<keyword evidence="4" id="KW-1185">Reference proteome</keyword>
<dbReference type="GeneID" id="6998009"/>
<dbReference type="RefSeq" id="XP_002142870.1">
    <property type="nucleotide sequence ID" value="XM_002142834.1"/>
</dbReference>
<sequence>MGKVLKSRCFFTDWLRSVACVLVLAVHGMVAVQRIIPTNNLEENISDGFIIQLLHFGMPTFFYSSGRAIYYSKLDLSVTYSYRKFIFRKLRRLIVPSFIGYFTVVALAAYLGSSWRPCAPKPPFLNIIDFYVKYLAEFKCSGLEWLWFLPMLFIILMINQPGFLYLKITYEQIFKNTYSDGKLINQYKHLNKYCKLHVLLITSSVLIFYFLLGFPSQPIFCFIIPYIFIPIFIQLKRYPFLSNLLKYSFLTYLPIYIGSGFMAYRLDNIIKTILDLNFNSQNYLSISLVFDNEIQLRVILAIIFYNYFFIAGFLDMLLEVDNEHERSNCVKNIIPVKYLILITMIAITWPNNKLLVTYLWAYPCYSGGYTTLLFVLGTWVWLELFRVFGEELLQKVNFSSKIQYHFSQSCIVVYIIHVVWQEFLIRYIFIYIITPSSPYSLYDGKSLVIRSYIFPGLNFLTTWIMLICGSFILSILTYTISVKWKIMRTLFGIDATSQNIQGNKASILSKYVISSLTDPQFTLARTVTVDNKLGSS</sequence>
<feature type="transmembrane region" description="Helical" evidence="1">
    <location>
        <begin position="410"/>
        <end position="433"/>
    </location>
</feature>
<dbReference type="GO" id="GO:0016747">
    <property type="term" value="F:acyltransferase activity, transferring groups other than amino-acyl groups"/>
    <property type="evidence" value="ECO:0007669"/>
    <property type="project" value="InterPro"/>
</dbReference>
<proteinExistence type="predicted"/>
<feature type="transmembrane region" description="Helical" evidence="1">
    <location>
        <begin position="50"/>
        <end position="72"/>
    </location>
</feature>
<dbReference type="OrthoDB" id="339729at2759"/>
<organism evidence="3 4">
    <name type="scientific">Cryptosporidium muris (strain RN66)</name>
    <dbReference type="NCBI Taxonomy" id="441375"/>
    <lineage>
        <taxon>Eukaryota</taxon>
        <taxon>Sar</taxon>
        <taxon>Alveolata</taxon>
        <taxon>Apicomplexa</taxon>
        <taxon>Conoidasida</taxon>
        <taxon>Coccidia</taxon>
        <taxon>Eucoccidiorida</taxon>
        <taxon>Eimeriorina</taxon>
        <taxon>Cryptosporidiidae</taxon>
        <taxon>Cryptosporidium</taxon>
    </lineage>
</organism>
<keyword evidence="1" id="KW-0812">Transmembrane</keyword>
<dbReference type="EMBL" id="DS989741">
    <property type="protein sequence ID" value="EEA08521.1"/>
    <property type="molecule type" value="Genomic_DNA"/>
</dbReference>
<feature type="transmembrane region" description="Helical" evidence="1">
    <location>
        <begin position="217"/>
        <end position="235"/>
    </location>
</feature>
<evidence type="ECO:0000259" key="2">
    <source>
        <dbReference type="Pfam" id="PF01757"/>
    </source>
</evidence>
<accession>B6AJY0</accession>
<gene>
    <name evidence="3" type="ORF">CMU_003600</name>
</gene>
<feature type="transmembrane region" description="Helical" evidence="1">
    <location>
        <begin position="294"/>
        <end position="318"/>
    </location>
</feature>
<evidence type="ECO:0000313" key="4">
    <source>
        <dbReference type="Proteomes" id="UP000001460"/>
    </source>
</evidence>
<keyword evidence="1" id="KW-0472">Membrane</keyword>
<dbReference type="Pfam" id="PF01757">
    <property type="entry name" value="Acyl_transf_3"/>
    <property type="match status" value="1"/>
</dbReference>
<dbReference type="Proteomes" id="UP000001460">
    <property type="component" value="Unassembled WGS sequence"/>
</dbReference>
<evidence type="ECO:0000313" key="3">
    <source>
        <dbReference type="EMBL" id="EEA08521.1"/>
    </source>
</evidence>
<dbReference type="VEuPathDB" id="CryptoDB:CMU_003600"/>
<keyword evidence="1" id="KW-1133">Transmembrane helix</keyword>
<feature type="transmembrane region" description="Helical" evidence="1">
    <location>
        <begin position="453"/>
        <end position="478"/>
    </location>
</feature>
<feature type="transmembrane region" description="Helical" evidence="1">
    <location>
        <begin position="369"/>
        <end position="389"/>
    </location>
</feature>
<feature type="transmembrane region" description="Helical" evidence="1">
    <location>
        <begin position="330"/>
        <end position="349"/>
    </location>
</feature>
<protein>
    <recommendedName>
        <fullName evidence="2">Acyltransferase 3 domain-containing protein</fullName>
    </recommendedName>
</protein>
<evidence type="ECO:0000256" key="1">
    <source>
        <dbReference type="SAM" id="Phobius"/>
    </source>
</evidence>
<dbReference type="OMA" id="EHERSNC"/>